<feature type="region of interest" description="Disordered" evidence="1">
    <location>
        <begin position="1"/>
        <end position="37"/>
    </location>
</feature>
<organism evidence="2 3">
    <name type="scientific">Brassica cretica</name>
    <name type="common">Mustard</name>
    <dbReference type="NCBI Taxonomy" id="69181"/>
    <lineage>
        <taxon>Eukaryota</taxon>
        <taxon>Viridiplantae</taxon>
        <taxon>Streptophyta</taxon>
        <taxon>Embryophyta</taxon>
        <taxon>Tracheophyta</taxon>
        <taxon>Spermatophyta</taxon>
        <taxon>Magnoliopsida</taxon>
        <taxon>eudicotyledons</taxon>
        <taxon>Gunneridae</taxon>
        <taxon>Pentapetalae</taxon>
        <taxon>rosids</taxon>
        <taxon>malvids</taxon>
        <taxon>Brassicales</taxon>
        <taxon>Brassicaceae</taxon>
        <taxon>Brassiceae</taxon>
        <taxon>Brassica</taxon>
    </lineage>
</organism>
<gene>
    <name evidence="2" type="ORF">DY000_02016174</name>
</gene>
<keyword evidence="3" id="KW-1185">Reference proteome</keyword>
<reference evidence="2 3" key="1">
    <citation type="journal article" date="2020" name="BMC Genomics">
        <title>Intraspecific diversification of the crop wild relative Brassica cretica Lam. using demographic model selection.</title>
        <authorList>
            <person name="Kioukis A."/>
            <person name="Michalopoulou V.A."/>
            <person name="Briers L."/>
            <person name="Pirintsos S."/>
            <person name="Studholme D.J."/>
            <person name="Pavlidis P."/>
            <person name="Sarris P.F."/>
        </authorList>
    </citation>
    <scope>NUCLEOTIDE SEQUENCE [LARGE SCALE GENOMIC DNA]</scope>
    <source>
        <strain evidence="3">cv. PFS-1207/04</strain>
    </source>
</reference>
<protein>
    <submittedName>
        <fullName evidence="2">Uncharacterized protein</fullName>
    </submittedName>
</protein>
<evidence type="ECO:0000313" key="3">
    <source>
        <dbReference type="Proteomes" id="UP000266723"/>
    </source>
</evidence>
<evidence type="ECO:0000313" key="2">
    <source>
        <dbReference type="EMBL" id="KAF3564066.1"/>
    </source>
</evidence>
<dbReference type="EMBL" id="QGKV02000759">
    <property type="protein sequence ID" value="KAF3564066.1"/>
    <property type="molecule type" value="Genomic_DNA"/>
</dbReference>
<comment type="caution">
    <text evidence="2">The sequence shown here is derived from an EMBL/GenBank/DDBJ whole genome shotgun (WGS) entry which is preliminary data.</text>
</comment>
<evidence type="ECO:0000256" key="1">
    <source>
        <dbReference type="SAM" id="MobiDB-lite"/>
    </source>
</evidence>
<name>A0ABQ7CVV4_BRACR</name>
<accession>A0ABQ7CVV4</accession>
<feature type="compositionally biased region" description="Low complexity" evidence="1">
    <location>
        <begin position="9"/>
        <end position="21"/>
    </location>
</feature>
<sequence>MSGSKTKSAVRSALASVSRSSRGGGDDAGSEDADGGSFDLVGNSEKFDKCGLGYQGECFKAEGVFVSAGKTQDVATSAAKPKVKMSGGNAANGKTAVNIATDVKNVTATATALATATATAPERVSELKSASQRKFRPVCHHCGVVRHIRPRCFKLLRENNQMEQAYGLFKELIMEDLGSRICGVGDLITMEMVEWDFLLSVEVVVEVLPSVGRLKSRFMGSLARDQADECANLQKPKKKTFTNSDSKSESDYGKELKSIVAFTTFMSGSTTKSAVGSASASVSGSSCGGDDDAGNEDADGGSFDLVGNSEKLYEHWHKLVEVNSDLVKEKAKLEAQVAEALKYASERRRSPTGKTKDVATSATKPEVKMSAGNAANGKTTVNPATDVKNVIATATAPITVTATAPERGICDVTVSGLFKEIIMEDSGSRIRGVGDLITMEMVEWDFLLTLEDMDLHISF</sequence>
<feature type="compositionally biased region" description="Acidic residues" evidence="1">
    <location>
        <begin position="289"/>
        <end position="299"/>
    </location>
</feature>
<proteinExistence type="predicted"/>
<feature type="region of interest" description="Disordered" evidence="1">
    <location>
        <begin position="277"/>
        <end position="301"/>
    </location>
</feature>
<dbReference type="Proteomes" id="UP000266723">
    <property type="component" value="Unassembled WGS sequence"/>
</dbReference>